<dbReference type="Bgee" id="ENSNBRG00000017708">
    <property type="expression patterns" value="Expressed in heart"/>
</dbReference>
<evidence type="ECO:0000313" key="10">
    <source>
        <dbReference type="Proteomes" id="UP000261580"/>
    </source>
</evidence>
<accession>A0A3Q4HTK2</accession>
<evidence type="ECO:0000256" key="3">
    <source>
        <dbReference type="ARBA" id="ARBA00022754"/>
    </source>
</evidence>
<name>A0A3Q4HTK2_NEOBR</name>
<keyword evidence="3" id="KW-0403">Intermediate filament</keyword>
<keyword evidence="2" id="KW-0416">Keratin</keyword>
<comment type="function">
    <text evidence="5">When phosphorylated, plays a role in filament reorganization.</text>
</comment>
<feature type="coiled-coil region" evidence="7">
    <location>
        <begin position="209"/>
        <end position="254"/>
    </location>
</feature>
<dbReference type="FunFam" id="1.20.5.170:FF:000002">
    <property type="entry name" value="Type I keratin KA11"/>
    <property type="match status" value="1"/>
</dbReference>
<protein>
    <submittedName>
        <fullName evidence="9">Keratin 18a, tandem duplicate 2</fullName>
    </submittedName>
</protein>
<evidence type="ECO:0000313" key="9">
    <source>
        <dbReference type="Ensembl" id="ENSNBRP00000024328.1"/>
    </source>
</evidence>
<organism evidence="9 10">
    <name type="scientific">Neolamprologus brichardi</name>
    <name type="common">Fairy cichlid</name>
    <name type="synonym">Lamprologus brichardi</name>
    <dbReference type="NCBI Taxonomy" id="32507"/>
    <lineage>
        <taxon>Eukaryota</taxon>
        <taxon>Metazoa</taxon>
        <taxon>Chordata</taxon>
        <taxon>Craniata</taxon>
        <taxon>Vertebrata</taxon>
        <taxon>Euteleostomi</taxon>
        <taxon>Actinopterygii</taxon>
        <taxon>Neopterygii</taxon>
        <taxon>Teleostei</taxon>
        <taxon>Neoteleostei</taxon>
        <taxon>Acanthomorphata</taxon>
        <taxon>Ovalentaria</taxon>
        <taxon>Cichlomorphae</taxon>
        <taxon>Cichliformes</taxon>
        <taxon>Cichlidae</taxon>
        <taxon>African cichlids</taxon>
        <taxon>Pseudocrenilabrinae</taxon>
        <taxon>Lamprologini</taxon>
        <taxon>Neolamprologus</taxon>
    </lineage>
</organism>
<keyword evidence="1" id="KW-0597">Phosphoprotein</keyword>
<dbReference type="Gene3D" id="1.20.5.1160">
    <property type="entry name" value="Vasodilator-stimulated phosphoprotein"/>
    <property type="match status" value="1"/>
</dbReference>
<feature type="domain" description="IF rod" evidence="8">
    <location>
        <begin position="79"/>
        <end position="411"/>
    </location>
</feature>
<proteinExistence type="predicted"/>
<evidence type="ECO:0000256" key="5">
    <source>
        <dbReference type="ARBA" id="ARBA00037340"/>
    </source>
</evidence>
<dbReference type="GO" id="GO:0005198">
    <property type="term" value="F:structural molecule activity"/>
    <property type="evidence" value="ECO:0007669"/>
    <property type="project" value="InterPro"/>
</dbReference>
<dbReference type="PANTHER" id="PTHR23239">
    <property type="entry name" value="INTERMEDIATE FILAMENT"/>
    <property type="match status" value="1"/>
</dbReference>
<dbReference type="OMA" id="KIRTDIQ"/>
<dbReference type="PROSITE" id="PS51842">
    <property type="entry name" value="IF_ROD_2"/>
    <property type="match status" value="1"/>
</dbReference>
<dbReference type="GO" id="GO:0045095">
    <property type="term" value="C:keratin filament"/>
    <property type="evidence" value="ECO:0007669"/>
    <property type="project" value="TreeGrafter"/>
</dbReference>
<dbReference type="AlphaFoldDB" id="A0A3Q4HTK2"/>
<reference evidence="9" key="1">
    <citation type="submission" date="2025-08" db="UniProtKB">
        <authorList>
            <consortium name="Ensembl"/>
        </authorList>
    </citation>
    <scope>IDENTIFICATION</scope>
</reference>
<comment type="subunit">
    <text evidence="6">Heterotetramer of two type I and two type II keratins. Keratin-18 associates with keratin-8.</text>
</comment>
<dbReference type="GeneTree" id="ENSGT00940000163961"/>
<dbReference type="PRINTS" id="PR01248">
    <property type="entry name" value="TYPE1KERATIN"/>
</dbReference>
<reference evidence="9" key="2">
    <citation type="submission" date="2025-09" db="UniProtKB">
        <authorList>
            <consortium name="Ensembl"/>
        </authorList>
    </citation>
    <scope>IDENTIFICATION</scope>
</reference>
<sequence length="446" mass="50231">MELRRQSSQNYGLSSLGGPRSLRMETSYAHSVTGGAGGRGTKISSTSYGSRVGSGFGGGYDYQSLSSGSTSGVMGIGSEKHAMQRLNDRLANYLETVRNLEKANAVLEVKIREATENRGPLEGRDYSKYYTIIEGLRAQFFQNVKRTQNYNNYNSFLVNILDMTRANAQYAISLDNASLASDDLRTKYEYELSMRQTVEADVSRLRKILDDTNVTRLHLESEIESLQEELISLKKNHEREVDELRVQIAQAGVHVDVDAPKGQDLARIMEEIRAKYEKIALQNQQELEAWHNSQITEVEVKVTESSTALKEAAGVMTETRRRHQALEIELQSAHSLKASLEAALHDIERRYNLELEKYNEIILSLQEELAHIRSSIQQNTNEYEALLNIKVKLEAEIAEYRRLLDDAVDLKKIQVVTVTQTVVDGKVVSESKESKEIGSTENLAFS</sequence>
<evidence type="ECO:0000256" key="4">
    <source>
        <dbReference type="ARBA" id="ARBA00023054"/>
    </source>
</evidence>
<dbReference type="GO" id="GO:0045104">
    <property type="term" value="P:intermediate filament cytoskeleton organization"/>
    <property type="evidence" value="ECO:0007669"/>
    <property type="project" value="TreeGrafter"/>
</dbReference>
<keyword evidence="4 7" id="KW-0175">Coiled coil</keyword>
<dbReference type="Pfam" id="PF00038">
    <property type="entry name" value="Filament"/>
    <property type="match status" value="2"/>
</dbReference>
<dbReference type="Gene3D" id="1.20.5.170">
    <property type="match status" value="1"/>
</dbReference>
<evidence type="ECO:0000256" key="7">
    <source>
        <dbReference type="SAM" id="Coils"/>
    </source>
</evidence>
<evidence type="ECO:0000259" key="8">
    <source>
        <dbReference type="PROSITE" id="PS51842"/>
    </source>
</evidence>
<dbReference type="Gene3D" id="1.20.5.500">
    <property type="entry name" value="Single helix bin"/>
    <property type="match status" value="1"/>
</dbReference>
<dbReference type="PANTHER" id="PTHR23239:SF349">
    <property type="entry name" value="KERATIN, TYPE I CYTOSKELETAL 18"/>
    <property type="match status" value="1"/>
</dbReference>
<dbReference type="Ensembl" id="ENSNBRT00000024966.1">
    <property type="protein sequence ID" value="ENSNBRP00000024328.1"/>
    <property type="gene ID" value="ENSNBRG00000017708.1"/>
</dbReference>
<evidence type="ECO:0000256" key="6">
    <source>
        <dbReference type="ARBA" id="ARBA00038630"/>
    </source>
</evidence>
<feature type="coiled-coil region" evidence="7">
    <location>
        <begin position="323"/>
        <end position="410"/>
    </location>
</feature>
<keyword evidence="10" id="KW-1185">Reference proteome</keyword>
<dbReference type="SUPFAM" id="SSF64593">
    <property type="entry name" value="Intermediate filament protein, coiled coil region"/>
    <property type="match status" value="2"/>
</dbReference>
<dbReference type="InterPro" id="IPR002957">
    <property type="entry name" value="Keratin_I"/>
</dbReference>
<evidence type="ECO:0000256" key="1">
    <source>
        <dbReference type="ARBA" id="ARBA00022553"/>
    </source>
</evidence>
<dbReference type="Proteomes" id="UP000261580">
    <property type="component" value="Unassembled WGS sequence"/>
</dbReference>
<dbReference type="SMART" id="SM01391">
    <property type="entry name" value="Filament"/>
    <property type="match status" value="1"/>
</dbReference>
<dbReference type="InterPro" id="IPR039008">
    <property type="entry name" value="IF_rod_dom"/>
</dbReference>
<feature type="coiled-coil region" evidence="7">
    <location>
        <begin position="83"/>
        <end position="117"/>
    </location>
</feature>
<evidence type="ECO:0000256" key="2">
    <source>
        <dbReference type="ARBA" id="ARBA00022744"/>
    </source>
</evidence>